<proteinExistence type="predicted"/>
<dbReference type="InterPro" id="IPR001322">
    <property type="entry name" value="Lamin_tail_dom"/>
</dbReference>
<keyword evidence="3" id="KW-1185">Reference proteome</keyword>
<dbReference type="PROSITE" id="PS51841">
    <property type="entry name" value="LTD"/>
    <property type="match status" value="1"/>
</dbReference>
<dbReference type="RefSeq" id="WP_249994744.1">
    <property type="nucleotide sequence ID" value="NZ_CP116221.1"/>
</dbReference>
<name>A0ABY7S4Q4_9FLAO</name>
<evidence type="ECO:0000313" key="2">
    <source>
        <dbReference type="EMBL" id="WCO03391.1"/>
    </source>
</evidence>
<evidence type="ECO:0000259" key="1">
    <source>
        <dbReference type="PROSITE" id="PS51841"/>
    </source>
</evidence>
<sequence>MKKSLTIIVSFFCSFYTYSQVGIGTVAPDDSAILEVSSTNKGLLLPRMNEVQRDAISNPAIGLLIYLIEGTQQCLQVYNGTSWENIYCPTTNTAPTAINLAVSGTLNVAANLTASYTYQDADSDAEDTSIYQWYRADDASGTNEIAISGATSLNYTLTTTDESKYISFGVTPIAVTGALTGLEVKSNYVGAIGPENTSTVRINEFHYDNINTDVNEFVEIRITGNSGSQPVDLTQYTVTLYNGSNGMSYDTETFDNLIQTCDASNCYYVWDAITIQNGDPDGIAISGPSGLIEFLSYEGVFTAVDGIATGVTSVNIGVNETNSTDENAALERAIDGTWSLSASSNTKGTVNSL</sequence>
<feature type="domain" description="LTD" evidence="1">
    <location>
        <begin position="188"/>
        <end position="313"/>
    </location>
</feature>
<organism evidence="2 3">
    <name type="scientific">Psychroserpens ponticola</name>
    <dbReference type="NCBI Taxonomy" id="2932268"/>
    <lineage>
        <taxon>Bacteria</taxon>
        <taxon>Pseudomonadati</taxon>
        <taxon>Bacteroidota</taxon>
        <taxon>Flavobacteriia</taxon>
        <taxon>Flavobacteriales</taxon>
        <taxon>Flavobacteriaceae</taxon>
        <taxon>Psychroserpens</taxon>
    </lineage>
</organism>
<evidence type="ECO:0000313" key="3">
    <source>
        <dbReference type="Proteomes" id="UP001202717"/>
    </source>
</evidence>
<dbReference type="Gene3D" id="2.60.40.2700">
    <property type="match status" value="1"/>
</dbReference>
<protein>
    <submittedName>
        <fullName evidence="2">Lamin tail domain-containing protein</fullName>
    </submittedName>
</protein>
<reference evidence="2 3" key="1">
    <citation type="submission" date="2023-01" db="EMBL/GenBank/DDBJ databases">
        <title>Psychroserpens ponticola sp. nov., isolated from seawater.</title>
        <authorList>
            <person name="Kristyanto S."/>
            <person name="Jung J."/>
            <person name="Kim J.M."/>
            <person name="Jeon C.O."/>
        </authorList>
    </citation>
    <scope>NUCLEOTIDE SEQUENCE [LARGE SCALE GENOMIC DNA]</scope>
    <source>
        <strain evidence="2 3">MSW6</strain>
    </source>
</reference>
<dbReference type="Proteomes" id="UP001202717">
    <property type="component" value="Chromosome"/>
</dbReference>
<gene>
    <name evidence="2" type="ORF">MUN68_007765</name>
</gene>
<dbReference type="EMBL" id="CP116221">
    <property type="protein sequence ID" value="WCO03391.1"/>
    <property type="molecule type" value="Genomic_DNA"/>
</dbReference>
<accession>A0ABY7S4Q4</accession>